<dbReference type="SUPFAM" id="SSF140478">
    <property type="entry name" value="LemA-like"/>
    <property type="match status" value="1"/>
</dbReference>
<keyword evidence="8" id="KW-1185">Reference proteome</keyword>
<protein>
    <submittedName>
        <fullName evidence="7">LemA family</fullName>
    </submittedName>
</protein>
<comment type="similarity">
    <text evidence="2">Belongs to the LemA family.</text>
</comment>
<gene>
    <name evidence="7" type="ORF">NCTC10994_03330</name>
</gene>
<evidence type="ECO:0000256" key="4">
    <source>
        <dbReference type="ARBA" id="ARBA00022989"/>
    </source>
</evidence>
<evidence type="ECO:0000256" key="5">
    <source>
        <dbReference type="ARBA" id="ARBA00023136"/>
    </source>
</evidence>
<dbReference type="EMBL" id="LS483468">
    <property type="protein sequence ID" value="SQI36443.1"/>
    <property type="molecule type" value="Genomic_DNA"/>
</dbReference>
<dbReference type="GO" id="GO:0016020">
    <property type="term" value="C:membrane"/>
    <property type="evidence" value="ECO:0007669"/>
    <property type="project" value="UniProtKB-SubCell"/>
</dbReference>
<dbReference type="KEGG" id="rcr:NCTC10994_03330"/>
<dbReference type="InterPro" id="IPR023353">
    <property type="entry name" value="LemA-like_dom_sf"/>
</dbReference>
<feature type="transmembrane region" description="Helical" evidence="6">
    <location>
        <begin position="6"/>
        <end position="24"/>
    </location>
</feature>
<proteinExistence type="inferred from homology"/>
<keyword evidence="4 6" id="KW-1133">Transmembrane helix</keyword>
<keyword evidence="5 6" id="KW-0472">Membrane</keyword>
<dbReference type="AlphaFoldDB" id="A0A2X4UBA4"/>
<evidence type="ECO:0000256" key="3">
    <source>
        <dbReference type="ARBA" id="ARBA00022692"/>
    </source>
</evidence>
<evidence type="ECO:0000313" key="8">
    <source>
        <dbReference type="Proteomes" id="UP000249091"/>
    </source>
</evidence>
<name>A0A2X4UBA4_9NOCA</name>
<comment type="subcellular location">
    <subcellularLocation>
        <location evidence="1">Membrane</location>
        <topology evidence="1">Single-pass membrane protein</topology>
    </subcellularLocation>
</comment>
<evidence type="ECO:0000256" key="1">
    <source>
        <dbReference type="ARBA" id="ARBA00004167"/>
    </source>
</evidence>
<evidence type="ECO:0000256" key="6">
    <source>
        <dbReference type="SAM" id="Phobius"/>
    </source>
</evidence>
<accession>A0A2X4UBA4</accession>
<reference evidence="7 8" key="1">
    <citation type="submission" date="2018-06" db="EMBL/GenBank/DDBJ databases">
        <authorList>
            <consortium name="Pathogen Informatics"/>
            <person name="Doyle S."/>
        </authorList>
    </citation>
    <scope>NUCLEOTIDE SEQUENCE [LARGE SCALE GENOMIC DNA]</scope>
    <source>
        <strain evidence="7 8">NCTC10994</strain>
    </source>
</reference>
<organism evidence="7 8">
    <name type="scientific">Rhodococcus coprophilus</name>
    <dbReference type="NCBI Taxonomy" id="38310"/>
    <lineage>
        <taxon>Bacteria</taxon>
        <taxon>Bacillati</taxon>
        <taxon>Actinomycetota</taxon>
        <taxon>Actinomycetes</taxon>
        <taxon>Mycobacteriales</taxon>
        <taxon>Nocardiaceae</taxon>
        <taxon>Rhodococcus</taxon>
    </lineage>
</organism>
<dbReference type="Gene3D" id="1.20.1440.20">
    <property type="entry name" value="LemA-like domain"/>
    <property type="match status" value="1"/>
</dbReference>
<keyword evidence="3 6" id="KW-0812">Transmembrane</keyword>
<dbReference type="STRING" id="1219011.GCA_001895045_03402"/>
<evidence type="ECO:0000256" key="2">
    <source>
        <dbReference type="ARBA" id="ARBA00008854"/>
    </source>
</evidence>
<evidence type="ECO:0000313" key="7">
    <source>
        <dbReference type="EMBL" id="SQI36443.1"/>
    </source>
</evidence>
<dbReference type="Proteomes" id="UP000249091">
    <property type="component" value="Chromosome 1"/>
</dbReference>
<dbReference type="InterPro" id="IPR007156">
    <property type="entry name" value="MamQ_LemA"/>
</dbReference>
<dbReference type="Pfam" id="PF04011">
    <property type="entry name" value="LemA"/>
    <property type="match status" value="1"/>
</dbReference>
<dbReference type="RefSeq" id="WP_231922893.1">
    <property type="nucleotide sequence ID" value="NZ_JAFBBL010000001.1"/>
</dbReference>
<sequence length="201" mass="21331">MTSVAVVIVVASVAATTLWIRVGVQRLRTLRLRHRDSLRLLRHELDDRYDLVPTLIAASAGAGVDRAMLRPVVGARSLAIEMRDQRLGLAERAAAENTLSAALHDLIGGLDGTSHWPFVRVARELQVREQRIAGAVRVCNDIGTTLNDAVASFPTSLYAKIGAIGPVPLFEAAAPVVSPVQDAPLQDGTLAPKAGPDPVAA</sequence>